<keyword evidence="2" id="KW-1185">Reference proteome</keyword>
<name>A0A976SW46_9CAUD</name>
<dbReference type="Proteomes" id="UP001058456">
    <property type="component" value="Segment"/>
</dbReference>
<accession>A0A976SW46</accession>
<sequence length="102" mass="12090">MRKNTAHCVNVWPREKRNSVKNVWRRNMVKASLLRFTPGVGLQYKIVGGHKFQYFTPGKLYFVELHDSRAGYKVRSDANEGIWVSFTQVKRWFTVEGYNDYE</sequence>
<organism evidence="1 2">
    <name type="scientific">Klebsiella phage GZ8</name>
    <dbReference type="NCBI Taxonomy" id="2972533"/>
    <lineage>
        <taxon>Viruses</taxon>
        <taxon>Duplodnaviria</taxon>
        <taxon>Heunggongvirae</taxon>
        <taxon>Uroviricota</taxon>
        <taxon>Caudoviricetes</taxon>
        <taxon>Demerecviridae</taxon>
        <taxon>Sugarlandvirus</taxon>
        <taxon>Sugarlandvirus GZ8</taxon>
    </lineage>
</organism>
<evidence type="ECO:0000313" key="2">
    <source>
        <dbReference type="Proteomes" id="UP001058456"/>
    </source>
</evidence>
<proteinExistence type="predicted"/>
<dbReference type="EMBL" id="OP171943">
    <property type="protein sequence ID" value="UVD42201.1"/>
    <property type="molecule type" value="Genomic_DNA"/>
</dbReference>
<reference evidence="1 2" key="1">
    <citation type="submission" date="2022-08" db="EMBL/GenBank/DDBJ databases">
        <title>Potential of phage cocktail in the treatment of multidrug-resistant Klebsiella pneumoniae pulmonary infection in mice.</title>
        <authorList>
            <person name="Gou Z."/>
            <person name="Lu S."/>
            <person name="Sun F."/>
            <person name="Xia P."/>
        </authorList>
    </citation>
    <scope>NUCLEOTIDE SEQUENCE [LARGE SCALE GENOMIC DNA]</scope>
</reference>
<evidence type="ECO:0000313" key="1">
    <source>
        <dbReference type="EMBL" id="UVD42201.1"/>
    </source>
</evidence>
<protein>
    <submittedName>
        <fullName evidence="1">Uncharacterized protein</fullName>
    </submittedName>
</protein>